<dbReference type="SUPFAM" id="SSF49879">
    <property type="entry name" value="SMAD/FHA domain"/>
    <property type="match status" value="1"/>
</dbReference>
<gene>
    <name evidence="3" type="ORF">A2519_20890</name>
</gene>
<keyword evidence="1" id="KW-0812">Transmembrane</keyword>
<feature type="domain" description="FHA" evidence="2">
    <location>
        <begin position="25"/>
        <end position="76"/>
    </location>
</feature>
<name>A0A1F7FDS3_UNCRA</name>
<organism evidence="3 4">
    <name type="scientific">Candidatus Raymondbacteria bacterium RIFOXYD12_FULL_49_13</name>
    <dbReference type="NCBI Taxonomy" id="1817890"/>
    <lineage>
        <taxon>Bacteria</taxon>
        <taxon>Raymondiibacteriota</taxon>
    </lineage>
</organism>
<accession>A0A1F7FDS3</accession>
<evidence type="ECO:0000313" key="3">
    <source>
        <dbReference type="EMBL" id="OGK04637.1"/>
    </source>
</evidence>
<dbReference type="InterPro" id="IPR000253">
    <property type="entry name" value="FHA_dom"/>
</dbReference>
<dbReference type="CDD" id="cd00060">
    <property type="entry name" value="FHA"/>
    <property type="match status" value="1"/>
</dbReference>
<dbReference type="SMART" id="SM00240">
    <property type="entry name" value="FHA"/>
    <property type="match status" value="1"/>
</dbReference>
<dbReference type="Gene3D" id="2.60.200.20">
    <property type="match status" value="1"/>
</dbReference>
<feature type="transmembrane region" description="Helical" evidence="1">
    <location>
        <begin position="108"/>
        <end position="126"/>
    </location>
</feature>
<evidence type="ECO:0000313" key="4">
    <source>
        <dbReference type="Proteomes" id="UP000179243"/>
    </source>
</evidence>
<dbReference type="Pfam" id="PF00498">
    <property type="entry name" value="FHA"/>
    <property type="match status" value="1"/>
</dbReference>
<comment type="caution">
    <text evidence="3">The sequence shown here is derived from an EMBL/GenBank/DDBJ whole genome shotgun (WGS) entry which is preliminary data.</text>
</comment>
<dbReference type="AlphaFoldDB" id="A0A1F7FDS3"/>
<sequence length="266" mass="29537">MTVYTLVPTDSAAGMVPTALEKAETVVGRWAPDSLPDIEISGPGISRRHLVLKRDNDRLFAVNPGSRDIRINGEPLSGERQLHGGERIDLLDLSFDVKKGATAVSRRHFVFIFLCLLAVGACLYISRQTANTAGSTALPPVEAAYGTHASSYVETDGHSLAYATILLRDREIHPANRFLACAEFKKAAQSGVPDSVRVYFENTAHRLEAEIDSLYHEYRDLADISFRQKQYGTSRRYLNGIMRMIPDVRDARYIWAATTHSRISGK</sequence>
<dbReference type="Proteomes" id="UP000179243">
    <property type="component" value="Unassembled WGS sequence"/>
</dbReference>
<protein>
    <recommendedName>
        <fullName evidence="2">FHA domain-containing protein</fullName>
    </recommendedName>
</protein>
<dbReference type="EMBL" id="MFYX01000067">
    <property type="protein sequence ID" value="OGK04637.1"/>
    <property type="molecule type" value="Genomic_DNA"/>
</dbReference>
<proteinExistence type="predicted"/>
<dbReference type="PROSITE" id="PS50006">
    <property type="entry name" value="FHA_DOMAIN"/>
    <property type="match status" value="1"/>
</dbReference>
<evidence type="ECO:0000259" key="2">
    <source>
        <dbReference type="PROSITE" id="PS50006"/>
    </source>
</evidence>
<dbReference type="InterPro" id="IPR008984">
    <property type="entry name" value="SMAD_FHA_dom_sf"/>
</dbReference>
<keyword evidence="1" id="KW-1133">Transmembrane helix</keyword>
<evidence type="ECO:0000256" key="1">
    <source>
        <dbReference type="SAM" id="Phobius"/>
    </source>
</evidence>
<reference evidence="3 4" key="1">
    <citation type="journal article" date="2016" name="Nat. Commun.">
        <title>Thousands of microbial genomes shed light on interconnected biogeochemical processes in an aquifer system.</title>
        <authorList>
            <person name="Anantharaman K."/>
            <person name="Brown C.T."/>
            <person name="Hug L.A."/>
            <person name="Sharon I."/>
            <person name="Castelle C.J."/>
            <person name="Probst A.J."/>
            <person name="Thomas B.C."/>
            <person name="Singh A."/>
            <person name="Wilkins M.J."/>
            <person name="Karaoz U."/>
            <person name="Brodie E.L."/>
            <person name="Williams K.H."/>
            <person name="Hubbard S.S."/>
            <person name="Banfield J.F."/>
        </authorList>
    </citation>
    <scope>NUCLEOTIDE SEQUENCE [LARGE SCALE GENOMIC DNA]</scope>
</reference>
<keyword evidence="1" id="KW-0472">Membrane</keyword>